<name>A0A1Y1JJR3_PLAGO</name>
<sequence length="334" mass="38842">MKIITLRNIIIFIVLLRAMLHIFFDIFVCIKKKENFVSPQLWAIFKIIEIEHKRKILTEQESDDDNFITNFIRDNNVDVSDMFLFLIDTKMLESANFTEEEKSTTSAVEETTEEKKRKRSYRACCKAIGEQCEGHRAMKIQKTSNEKKESLNEGKHKIKRMTNTENFKSSKNTSDKSKPSRCDDTELSNENVMNKGEPILVPRVPRYIYKDRFLNKCKRKIENQNRMNLLEIYKYKSIPHIFPGNNESQETYASAGTSYNNELGKLKSSFTHNANFGENIDEYNSEESTDTEEESESSHEIWEENETEENSDSGSSTDTSPEALVHELDYLLGD</sequence>
<feature type="compositionally biased region" description="Low complexity" evidence="1">
    <location>
        <begin position="312"/>
        <end position="322"/>
    </location>
</feature>
<feature type="region of interest" description="Disordered" evidence="1">
    <location>
        <begin position="281"/>
        <end position="334"/>
    </location>
</feature>
<evidence type="ECO:0000313" key="3">
    <source>
        <dbReference type="EMBL" id="GAW82749.1"/>
    </source>
</evidence>
<feature type="compositionally biased region" description="Polar residues" evidence="1">
    <location>
        <begin position="161"/>
        <end position="172"/>
    </location>
</feature>
<keyword evidence="2" id="KW-1133">Transmembrane helix</keyword>
<comment type="caution">
    <text evidence="3">The sequence shown here is derived from an EMBL/GenBank/DDBJ whole genome shotgun (WGS) entry which is preliminary data.</text>
</comment>
<evidence type="ECO:0000256" key="1">
    <source>
        <dbReference type="SAM" id="MobiDB-lite"/>
    </source>
</evidence>
<protein>
    <submittedName>
        <fullName evidence="3">Uncharacterized protein</fullName>
    </submittedName>
</protein>
<gene>
    <name evidence="3" type="ORF">PGO_130210</name>
</gene>
<keyword evidence="2" id="KW-0812">Transmembrane</keyword>
<keyword evidence="4" id="KW-1185">Reference proteome</keyword>
<dbReference type="OrthoDB" id="386518at2759"/>
<reference evidence="4" key="1">
    <citation type="submission" date="2017-04" db="EMBL/GenBank/DDBJ databases">
        <title>Plasmodium gonderi genome.</title>
        <authorList>
            <person name="Arisue N."/>
            <person name="Honma H."/>
            <person name="Kawai S."/>
            <person name="Tougan T."/>
            <person name="Tanabe K."/>
            <person name="Horii T."/>
        </authorList>
    </citation>
    <scope>NUCLEOTIDE SEQUENCE [LARGE SCALE GENOMIC DNA]</scope>
    <source>
        <strain evidence="4">ATCC 30045</strain>
    </source>
</reference>
<dbReference type="RefSeq" id="XP_028545338.1">
    <property type="nucleotide sequence ID" value="XM_028689537.1"/>
</dbReference>
<proteinExistence type="predicted"/>
<feature type="compositionally biased region" description="Acidic residues" evidence="1">
    <location>
        <begin position="281"/>
        <end position="295"/>
    </location>
</feature>
<keyword evidence="2" id="KW-0472">Membrane</keyword>
<dbReference type="AlphaFoldDB" id="A0A1Y1JJR3"/>
<feature type="region of interest" description="Disordered" evidence="1">
    <location>
        <begin position="136"/>
        <end position="194"/>
    </location>
</feature>
<feature type="compositionally biased region" description="Basic and acidic residues" evidence="1">
    <location>
        <begin position="324"/>
        <end position="334"/>
    </location>
</feature>
<dbReference type="Proteomes" id="UP000195521">
    <property type="component" value="Unassembled WGS sequence"/>
</dbReference>
<dbReference type="GeneID" id="39749487"/>
<feature type="compositionally biased region" description="Basic and acidic residues" evidence="1">
    <location>
        <begin position="173"/>
        <end position="184"/>
    </location>
</feature>
<organism evidence="3 4">
    <name type="scientific">Plasmodium gonderi</name>
    <dbReference type="NCBI Taxonomy" id="77519"/>
    <lineage>
        <taxon>Eukaryota</taxon>
        <taxon>Sar</taxon>
        <taxon>Alveolata</taxon>
        <taxon>Apicomplexa</taxon>
        <taxon>Aconoidasida</taxon>
        <taxon>Haemosporida</taxon>
        <taxon>Plasmodiidae</taxon>
        <taxon>Plasmodium</taxon>
        <taxon>Plasmodium (Plasmodium)</taxon>
    </lineage>
</organism>
<evidence type="ECO:0000313" key="4">
    <source>
        <dbReference type="Proteomes" id="UP000195521"/>
    </source>
</evidence>
<evidence type="ECO:0000256" key="2">
    <source>
        <dbReference type="SAM" id="Phobius"/>
    </source>
</evidence>
<accession>A0A1Y1JJR3</accession>
<feature type="transmembrane region" description="Helical" evidence="2">
    <location>
        <begin position="9"/>
        <end position="28"/>
    </location>
</feature>
<dbReference type="OMA" id="KMTTLCN"/>
<dbReference type="EMBL" id="BDQF01000014">
    <property type="protein sequence ID" value="GAW82749.1"/>
    <property type="molecule type" value="Genomic_DNA"/>
</dbReference>
<feature type="compositionally biased region" description="Basic and acidic residues" evidence="1">
    <location>
        <begin position="144"/>
        <end position="155"/>
    </location>
</feature>